<accession>A0A8H4IMG0</accession>
<reference evidence="1" key="1">
    <citation type="submission" date="2020-04" db="EMBL/GenBank/DDBJ databases">
        <title>Genome Assembly and Annotation of Botryosphaeria dothidea sdau 11-99, a Latent Pathogen of Apple Fruit Ring Rot in China.</title>
        <authorList>
            <person name="Yu C."/>
            <person name="Diao Y."/>
            <person name="Lu Q."/>
            <person name="Zhao J."/>
            <person name="Cui S."/>
            <person name="Peng C."/>
            <person name="He B."/>
            <person name="Liu H."/>
        </authorList>
    </citation>
    <scope>NUCLEOTIDE SEQUENCE [LARGE SCALE GENOMIC DNA]</scope>
    <source>
        <strain evidence="1">Sdau11-99</strain>
    </source>
</reference>
<keyword evidence="2" id="KW-1185">Reference proteome</keyword>
<name>A0A8H4IMG0_9PEZI</name>
<organism evidence="1 2">
    <name type="scientific">Botryosphaeria dothidea</name>
    <dbReference type="NCBI Taxonomy" id="55169"/>
    <lineage>
        <taxon>Eukaryota</taxon>
        <taxon>Fungi</taxon>
        <taxon>Dikarya</taxon>
        <taxon>Ascomycota</taxon>
        <taxon>Pezizomycotina</taxon>
        <taxon>Dothideomycetes</taxon>
        <taxon>Dothideomycetes incertae sedis</taxon>
        <taxon>Botryosphaeriales</taxon>
        <taxon>Botryosphaeriaceae</taxon>
        <taxon>Botryosphaeria</taxon>
    </lineage>
</organism>
<evidence type="ECO:0000313" key="2">
    <source>
        <dbReference type="Proteomes" id="UP000572817"/>
    </source>
</evidence>
<evidence type="ECO:0000313" key="1">
    <source>
        <dbReference type="EMBL" id="KAF4302693.1"/>
    </source>
</evidence>
<dbReference type="EMBL" id="WWBZ02000062">
    <property type="protein sequence ID" value="KAF4302693.1"/>
    <property type="molecule type" value="Genomic_DNA"/>
</dbReference>
<comment type="caution">
    <text evidence="1">The sequence shown here is derived from an EMBL/GenBank/DDBJ whole genome shotgun (WGS) entry which is preliminary data.</text>
</comment>
<gene>
    <name evidence="1" type="ORF">GTA08_BOTSDO09308</name>
</gene>
<proteinExistence type="predicted"/>
<dbReference type="AlphaFoldDB" id="A0A8H4IMG0"/>
<sequence>MYNARALLQPSPPLVASVRSISTSDASNPDPPSASLTLLLLNTSPNAPFETAHPHGWVLLSWTPAAPHRASPPEKAAFSASNTLLLRNLGLARREATAFRFPEQRSSSRSPPYDPSTLAGLPDTISSASSMSWAIYLAVSVDLQ</sequence>
<dbReference type="Proteomes" id="UP000572817">
    <property type="component" value="Unassembled WGS sequence"/>
</dbReference>
<protein>
    <submittedName>
        <fullName evidence="1">Uncharacterized protein</fullName>
    </submittedName>
</protein>